<organism evidence="2 3">
    <name type="scientific">Callosobruchus maculatus</name>
    <name type="common">Southern cowpea weevil</name>
    <name type="synonym">Pulse bruchid</name>
    <dbReference type="NCBI Taxonomy" id="64391"/>
    <lineage>
        <taxon>Eukaryota</taxon>
        <taxon>Metazoa</taxon>
        <taxon>Ecdysozoa</taxon>
        <taxon>Arthropoda</taxon>
        <taxon>Hexapoda</taxon>
        <taxon>Insecta</taxon>
        <taxon>Pterygota</taxon>
        <taxon>Neoptera</taxon>
        <taxon>Endopterygota</taxon>
        <taxon>Coleoptera</taxon>
        <taxon>Polyphaga</taxon>
        <taxon>Cucujiformia</taxon>
        <taxon>Chrysomeloidea</taxon>
        <taxon>Chrysomelidae</taxon>
        <taxon>Bruchinae</taxon>
        <taxon>Bruchini</taxon>
        <taxon>Callosobruchus</taxon>
    </lineage>
</organism>
<evidence type="ECO:0000313" key="3">
    <source>
        <dbReference type="Proteomes" id="UP000410492"/>
    </source>
</evidence>
<dbReference type="Proteomes" id="UP000410492">
    <property type="component" value="Unassembled WGS sequence"/>
</dbReference>
<dbReference type="EMBL" id="CAACVG010012794">
    <property type="protein sequence ID" value="VEN60857.1"/>
    <property type="molecule type" value="Genomic_DNA"/>
</dbReference>
<feature type="region of interest" description="Disordered" evidence="1">
    <location>
        <begin position="1"/>
        <end position="128"/>
    </location>
</feature>
<feature type="non-terminal residue" evidence="2">
    <location>
        <position position="303"/>
    </location>
</feature>
<name>A0A653DLZ9_CALMS</name>
<sequence>MLHISSTFENSLRRDVSSNAVNKKHTSCKGTAHGTGNYSPKPDKECDLVHSPFQRTDSKRWSKRSKKNGENENEEPFQRSSSARWSGRSTKGKPDSKTASVSSEFSESDSLDSVGDKTKSSDTVDDGNKKLEEVSSRLFKNVTKSSIAKTAKMRHLDIFDVDDNTWIGGLRKNTLDDVAKQKPPLDLDSPFSRSRNNSYRRKSTDSNTTENGSSKPPSGPQENGFARNKNGSVRKKNEGIGARNSFRRQSFNKKLAKIKAIPYEELLFMSNNRKTGGFYGVGDKKNCFKDFAELLREKEIGEV</sequence>
<gene>
    <name evidence="2" type="ORF">CALMAC_LOCUS18422</name>
</gene>
<feature type="region of interest" description="Disordered" evidence="1">
    <location>
        <begin position="178"/>
        <end position="245"/>
    </location>
</feature>
<dbReference type="OrthoDB" id="2914378at2759"/>
<proteinExistence type="predicted"/>
<keyword evidence="3" id="KW-1185">Reference proteome</keyword>
<feature type="compositionally biased region" description="Polar residues" evidence="1">
    <location>
        <begin position="78"/>
        <end position="89"/>
    </location>
</feature>
<feature type="compositionally biased region" description="Basic and acidic residues" evidence="1">
    <location>
        <begin position="114"/>
        <end position="128"/>
    </location>
</feature>
<evidence type="ECO:0000256" key="1">
    <source>
        <dbReference type="SAM" id="MobiDB-lite"/>
    </source>
</evidence>
<protein>
    <submittedName>
        <fullName evidence="2">Uncharacterized protein</fullName>
    </submittedName>
</protein>
<feature type="compositionally biased region" description="Polar residues" evidence="1">
    <location>
        <begin position="205"/>
        <end position="216"/>
    </location>
</feature>
<dbReference type="AlphaFoldDB" id="A0A653DLZ9"/>
<accession>A0A653DLZ9</accession>
<evidence type="ECO:0000313" key="2">
    <source>
        <dbReference type="EMBL" id="VEN60857.1"/>
    </source>
</evidence>
<reference evidence="2 3" key="1">
    <citation type="submission" date="2019-01" db="EMBL/GenBank/DDBJ databases">
        <authorList>
            <person name="Sayadi A."/>
        </authorList>
    </citation>
    <scope>NUCLEOTIDE SEQUENCE [LARGE SCALE GENOMIC DNA]</scope>
</reference>
<feature type="compositionally biased region" description="Polar residues" evidence="1">
    <location>
        <begin position="1"/>
        <end position="10"/>
    </location>
</feature>